<evidence type="ECO:0000313" key="3">
    <source>
        <dbReference type="Proteomes" id="UP001151760"/>
    </source>
</evidence>
<feature type="region of interest" description="Disordered" evidence="1">
    <location>
        <begin position="1"/>
        <end position="30"/>
    </location>
</feature>
<proteinExistence type="predicted"/>
<name>A0ABQ4XF72_9ASTR</name>
<comment type="caution">
    <text evidence="2">The sequence shown here is derived from an EMBL/GenBank/DDBJ whole genome shotgun (WGS) entry which is preliminary data.</text>
</comment>
<dbReference type="Proteomes" id="UP001151760">
    <property type="component" value="Unassembled WGS sequence"/>
</dbReference>
<accession>A0ABQ4XF72</accession>
<evidence type="ECO:0000256" key="1">
    <source>
        <dbReference type="SAM" id="MobiDB-lite"/>
    </source>
</evidence>
<gene>
    <name evidence="2" type="ORF">Tco_0678291</name>
</gene>
<dbReference type="EMBL" id="BQNB010009452">
    <property type="protein sequence ID" value="GJS63727.1"/>
    <property type="molecule type" value="Genomic_DNA"/>
</dbReference>
<feature type="region of interest" description="Disordered" evidence="1">
    <location>
        <begin position="88"/>
        <end position="162"/>
    </location>
</feature>
<feature type="compositionally biased region" description="Basic and acidic residues" evidence="1">
    <location>
        <begin position="12"/>
        <end position="25"/>
    </location>
</feature>
<organism evidence="2 3">
    <name type="scientific">Tanacetum coccineum</name>
    <dbReference type="NCBI Taxonomy" id="301880"/>
    <lineage>
        <taxon>Eukaryota</taxon>
        <taxon>Viridiplantae</taxon>
        <taxon>Streptophyta</taxon>
        <taxon>Embryophyta</taxon>
        <taxon>Tracheophyta</taxon>
        <taxon>Spermatophyta</taxon>
        <taxon>Magnoliopsida</taxon>
        <taxon>eudicotyledons</taxon>
        <taxon>Gunneridae</taxon>
        <taxon>Pentapetalae</taxon>
        <taxon>asterids</taxon>
        <taxon>campanulids</taxon>
        <taxon>Asterales</taxon>
        <taxon>Asteraceae</taxon>
        <taxon>Asteroideae</taxon>
        <taxon>Anthemideae</taxon>
        <taxon>Anthemidinae</taxon>
        <taxon>Tanacetum</taxon>
    </lineage>
</organism>
<keyword evidence="3" id="KW-1185">Reference proteome</keyword>
<protein>
    <submittedName>
        <fullName evidence="2">Uncharacterized protein</fullName>
    </submittedName>
</protein>
<evidence type="ECO:0000313" key="2">
    <source>
        <dbReference type="EMBL" id="GJS63727.1"/>
    </source>
</evidence>
<sequence>MKVLNVGTTEVDGLKGRKHESEKKGMMNCQGETHSSTAYLKSLVPSLLKIPTESQVYCNKGIGPSTSETPKVLAPGMYNLGSKYIPPPKHANWVKPTPLPKKKQVTFSEPPRPSLKPTQKPVMHPKKQTNVCLPMSTGVEPTSGASKTVPKRAPSNQSSLAG</sequence>
<reference evidence="2" key="1">
    <citation type="journal article" date="2022" name="Int. J. Mol. Sci.">
        <title>Draft Genome of Tanacetum Coccineum: Genomic Comparison of Closely Related Tanacetum-Family Plants.</title>
        <authorList>
            <person name="Yamashiro T."/>
            <person name="Shiraishi A."/>
            <person name="Nakayama K."/>
            <person name="Satake H."/>
        </authorList>
    </citation>
    <scope>NUCLEOTIDE SEQUENCE</scope>
</reference>
<reference evidence="2" key="2">
    <citation type="submission" date="2022-01" db="EMBL/GenBank/DDBJ databases">
        <authorList>
            <person name="Yamashiro T."/>
            <person name="Shiraishi A."/>
            <person name="Satake H."/>
            <person name="Nakayama K."/>
        </authorList>
    </citation>
    <scope>NUCLEOTIDE SEQUENCE</scope>
</reference>